<gene>
    <name evidence="3" type="ordered locus">Snas_1241</name>
</gene>
<dbReference type="SUPFAM" id="SSF117916">
    <property type="entry name" value="Fe-S cluster assembly (FSCA) domain-like"/>
    <property type="match status" value="1"/>
</dbReference>
<evidence type="ECO:0000313" key="3">
    <source>
        <dbReference type="EMBL" id="ADD40951.1"/>
    </source>
</evidence>
<dbReference type="Proteomes" id="UP000000844">
    <property type="component" value="Chromosome"/>
</dbReference>
<feature type="domain" description="MIP18 family-like" evidence="1">
    <location>
        <begin position="9"/>
        <end position="64"/>
    </location>
</feature>
<evidence type="ECO:0000313" key="4">
    <source>
        <dbReference type="Proteomes" id="UP000000844"/>
    </source>
</evidence>
<keyword evidence="4" id="KW-1185">Reference proteome</keyword>
<dbReference type="STRING" id="446470.Snas_1241"/>
<dbReference type="KEGG" id="sna:Snas_1241"/>
<name>D3PU05_STANL</name>
<evidence type="ECO:0000259" key="1">
    <source>
        <dbReference type="Pfam" id="PF01883"/>
    </source>
</evidence>
<dbReference type="PANTHER" id="PTHR42831:SF3">
    <property type="entry name" value="1,2-PHENYLACETYL-COA EPOXIDASE, SUBUNIT D-RELATED"/>
    <property type="match status" value="1"/>
</dbReference>
<feature type="domain" description="PaaD zinc beta ribbon" evidence="2">
    <location>
        <begin position="119"/>
        <end position="158"/>
    </location>
</feature>
<dbReference type="AlphaFoldDB" id="D3PU05"/>
<accession>D3PU05</accession>
<dbReference type="InterPro" id="IPR052339">
    <property type="entry name" value="Fe-S_Maturation_MIP18"/>
</dbReference>
<dbReference type="NCBIfam" id="TIGR02159">
    <property type="entry name" value="PA_CoA_Oxy4"/>
    <property type="match status" value="1"/>
</dbReference>
<dbReference type="Gene3D" id="3.30.300.130">
    <property type="entry name" value="Fe-S cluster assembly (FSCA)"/>
    <property type="match status" value="1"/>
</dbReference>
<dbReference type="eggNOG" id="COG2151">
    <property type="taxonomic scope" value="Bacteria"/>
</dbReference>
<sequence length="164" mass="17836">MVNVRDIAGGVLDPELPQLTIDELGILRDAHAEGQRAVVTITPTYTACPALETIRADIATALRDEGWAEIDIHTVFAPAWSSDWITDSGREKLERAGIAPPGAMPETGVRNLPLLPPPAPRCPRCESTDVEQLSRFGPTACLALWRCRGCAEPFEYFKSHLSCG</sequence>
<dbReference type="Pfam" id="PF23451">
    <property type="entry name" value="Zn_ribbon_PaaD"/>
    <property type="match status" value="1"/>
</dbReference>
<organism evidence="3 4">
    <name type="scientific">Stackebrandtia nassauensis (strain DSM 44728 / CIP 108903 / NRRL B-16338 / NBRC 102104 / LLR-40K-21)</name>
    <dbReference type="NCBI Taxonomy" id="446470"/>
    <lineage>
        <taxon>Bacteria</taxon>
        <taxon>Bacillati</taxon>
        <taxon>Actinomycetota</taxon>
        <taxon>Actinomycetes</taxon>
        <taxon>Glycomycetales</taxon>
        <taxon>Glycomycetaceae</taxon>
        <taxon>Stackebrandtia</taxon>
    </lineage>
</organism>
<proteinExistence type="predicted"/>
<dbReference type="HOGENOM" id="CLU_082133_0_0_11"/>
<dbReference type="InterPro" id="IPR056572">
    <property type="entry name" value="Zn_ribbon_PaaD"/>
</dbReference>
<dbReference type="InterPro" id="IPR011883">
    <property type="entry name" value="PaaD-like"/>
</dbReference>
<dbReference type="EMBL" id="CP001778">
    <property type="protein sequence ID" value="ADD40951.1"/>
    <property type="molecule type" value="Genomic_DNA"/>
</dbReference>
<dbReference type="Pfam" id="PF01883">
    <property type="entry name" value="FeS_assembly_P"/>
    <property type="match status" value="1"/>
</dbReference>
<dbReference type="InterPro" id="IPR034904">
    <property type="entry name" value="FSCA_dom_sf"/>
</dbReference>
<evidence type="ECO:0000259" key="2">
    <source>
        <dbReference type="Pfam" id="PF23451"/>
    </source>
</evidence>
<dbReference type="InterPro" id="IPR002744">
    <property type="entry name" value="MIP18-like"/>
</dbReference>
<dbReference type="RefSeq" id="WP_013016522.1">
    <property type="nucleotide sequence ID" value="NC_013947.1"/>
</dbReference>
<dbReference type="PANTHER" id="PTHR42831">
    <property type="entry name" value="FE-S PROTEIN MATURATION AUXILIARY FACTOR YITW"/>
    <property type="match status" value="1"/>
</dbReference>
<protein>
    <submittedName>
        <fullName evidence="3">Phenylacetate-CoA oxygenase, PaaJ subunit</fullName>
    </submittedName>
</protein>
<reference evidence="3 4" key="1">
    <citation type="journal article" date="2009" name="Stand. Genomic Sci.">
        <title>Complete genome sequence of Stackebrandtia nassauensis type strain (LLR-40K-21).</title>
        <authorList>
            <person name="Munk C."/>
            <person name="Lapidus A."/>
            <person name="Copeland A."/>
            <person name="Jando M."/>
            <person name="Mayilraj S."/>
            <person name="Glavina Del Rio T."/>
            <person name="Nolan M."/>
            <person name="Chen F."/>
            <person name="Lucas S."/>
            <person name="Tice H."/>
            <person name="Cheng J.F."/>
            <person name="Han C."/>
            <person name="Detter J.C."/>
            <person name="Bruce D."/>
            <person name="Goodwin L."/>
            <person name="Chain P."/>
            <person name="Pitluck S."/>
            <person name="Goker M."/>
            <person name="Ovchinikova G."/>
            <person name="Pati A."/>
            <person name="Ivanova N."/>
            <person name="Mavromatis K."/>
            <person name="Chen A."/>
            <person name="Palaniappan K."/>
            <person name="Land M."/>
            <person name="Hauser L."/>
            <person name="Chang Y.J."/>
            <person name="Jeffries C.D."/>
            <person name="Bristow J."/>
            <person name="Eisen J.A."/>
            <person name="Markowitz V."/>
            <person name="Hugenholtz P."/>
            <person name="Kyrpides N.C."/>
            <person name="Klenk H.P."/>
        </authorList>
    </citation>
    <scope>NUCLEOTIDE SEQUENCE [LARGE SCALE GENOMIC DNA]</scope>
    <source>
        <strain evidence="4">DSM 44728 / CIP 108903 / NRRL B-16338 / NBRC 102104 / LLR-40K-21</strain>
    </source>
</reference>